<evidence type="ECO:0000256" key="3">
    <source>
        <dbReference type="ARBA" id="ARBA00022801"/>
    </source>
</evidence>
<reference evidence="5 6" key="1">
    <citation type="submission" date="2023-10" db="EMBL/GenBank/DDBJ databases">
        <title>Draft genome sequence of Xylaria bambusicola isolate GMP-LS, the root and basal stem rot pathogen of sugarcane in Indonesia.</title>
        <authorList>
            <person name="Selvaraj P."/>
            <person name="Muralishankar V."/>
            <person name="Muruganantham S."/>
            <person name="Sp S."/>
            <person name="Haryani S."/>
            <person name="Lau K.J.X."/>
            <person name="Naqvi N.I."/>
        </authorList>
    </citation>
    <scope>NUCLEOTIDE SEQUENCE [LARGE SCALE GENOMIC DNA]</scope>
    <source>
        <strain evidence="5">GMP-LS</strain>
    </source>
</reference>
<name>A0AAN7UM64_9PEZI</name>
<dbReference type="InterPro" id="IPR033379">
    <property type="entry name" value="Acid_Pase_AS"/>
</dbReference>
<dbReference type="PANTHER" id="PTHR11567:SF110">
    <property type="entry name" value="2-PHOSPHOXYLOSE PHOSPHATASE 1"/>
    <property type="match status" value="1"/>
</dbReference>
<keyword evidence="6" id="KW-1185">Reference proteome</keyword>
<evidence type="ECO:0000256" key="2">
    <source>
        <dbReference type="ARBA" id="ARBA00012632"/>
    </source>
</evidence>
<dbReference type="Gene3D" id="3.40.50.1240">
    <property type="entry name" value="Phosphoglycerate mutase-like"/>
    <property type="match status" value="1"/>
</dbReference>
<dbReference type="Pfam" id="PF00328">
    <property type="entry name" value="His_Phos_2"/>
    <property type="match status" value="1"/>
</dbReference>
<evidence type="ECO:0000256" key="1">
    <source>
        <dbReference type="ARBA" id="ARBA00005375"/>
    </source>
</evidence>
<feature type="compositionally biased region" description="Low complexity" evidence="4">
    <location>
        <begin position="397"/>
        <end position="415"/>
    </location>
</feature>
<keyword evidence="3" id="KW-0378">Hydrolase</keyword>
<feature type="region of interest" description="Disordered" evidence="4">
    <location>
        <begin position="324"/>
        <end position="347"/>
    </location>
</feature>
<organism evidence="5 6">
    <name type="scientific">Xylaria bambusicola</name>
    <dbReference type="NCBI Taxonomy" id="326684"/>
    <lineage>
        <taxon>Eukaryota</taxon>
        <taxon>Fungi</taxon>
        <taxon>Dikarya</taxon>
        <taxon>Ascomycota</taxon>
        <taxon>Pezizomycotina</taxon>
        <taxon>Sordariomycetes</taxon>
        <taxon>Xylariomycetidae</taxon>
        <taxon>Xylariales</taxon>
        <taxon>Xylariaceae</taxon>
        <taxon>Xylaria</taxon>
    </lineage>
</organism>
<feature type="compositionally biased region" description="Basic and acidic residues" evidence="4">
    <location>
        <begin position="324"/>
        <end position="333"/>
    </location>
</feature>
<protein>
    <recommendedName>
        <fullName evidence="2">3-phytase</fullName>
        <ecNumber evidence="2">3.1.3.8</ecNumber>
    </recommendedName>
</protein>
<sequence>MTTLVPRPPYTDDELKSLYPANLDLQLVQVLLRHGERTPVSPRFQNTGLPSFWPYCTAVRQFKSTVLDRTAGQFTTLEWKRRLESFGRNDEPILVAGPGGELDGICDMGMLTDRGRETTFDLGTRLRRLYVDQLGFLPPTLPNADSLYLRATPIPRALDSLQETLIGLYPAHTRSPSFPPPTVLLRSPGEETLFPNDGQCRRFAALSRAFAQRAADRWNDTDEMAYLNKLYGKWMPTTSPKVAVDGRPRLSGIMDTINSTLAHGPETRLPKEFYDPKGREIIEKIAVDEWFAGYKESQEYRTLGIGGLMGDIVGRMVDSAEHSSVDGEYEVGKAPRKQRPGDTNGTAPIRFGLSGCHDTTLAGVLASLGAHENNDWPPYTSHIAIEMFRKSESASKTPGPTAGPPQTTAGNADLNATSSSSSWFTSFFSWTSSVGSRVRPGAPPPGIGRKQTEQLTPKEKAKLQHYYVRLRYNDEVVTIPGCRTPGNHLEGNESFCTLEAFKAIVDKFVPNNWKQQCSERVKEPAFPAKPEPAGY</sequence>
<dbReference type="InterPro" id="IPR000560">
    <property type="entry name" value="His_Pase_clade-2"/>
</dbReference>
<dbReference type="SUPFAM" id="SSF53254">
    <property type="entry name" value="Phosphoglycerate mutase-like"/>
    <property type="match status" value="1"/>
</dbReference>
<evidence type="ECO:0000256" key="4">
    <source>
        <dbReference type="SAM" id="MobiDB-lite"/>
    </source>
</evidence>
<evidence type="ECO:0000313" key="6">
    <source>
        <dbReference type="Proteomes" id="UP001305414"/>
    </source>
</evidence>
<accession>A0AAN7UM64</accession>
<dbReference type="Proteomes" id="UP001305414">
    <property type="component" value="Unassembled WGS sequence"/>
</dbReference>
<dbReference type="EMBL" id="JAWHQM010000012">
    <property type="protein sequence ID" value="KAK5629679.1"/>
    <property type="molecule type" value="Genomic_DNA"/>
</dbReference>
<comment type="similarity">
    <text evidence="1">Belongs to the histidine acid phosphatase family.</text>
</comment>
<feature type="region of interest" description="Disordered" evidence="4">
    <location>
        <begin position="391"/>
        <end position="415"/>
    </location>
</feature>
<dbReference type="EC" id="3.1.3.8" evidence="2"/>
<comment type="caution">
    <text evidence="5">The sequence shown here is derived from an EMBL/GenBank/DDBJ whole genome shotgun (WGS) entry which is preliminary data.</text>
</comment>
<dbReference type="InterPro" id="IPR050645">
    <property type="entry name" value="Histidine_acid_phosphatase"/>
</dbReference>
<evidence type="ECO:0000313" key="5">
    <source>
        <dbReference type="EMBL" id="KAK5629679.1"/>
    </source>
</evidence>
<gene>
    <name evidence="5" type="ORF">RRF57_005394</name>
</gene>
<dbReference type="AlphaFoldDB" id="A0AAN7UM64"/>
<dbReference type="InterPro" id="IPR029033">
    <property type="entry name" value="His_PPase_superfam"/>
</dbReference>
<proteinExistence type="inferred from homology"/>
<dbReference type="CDD" id="cd07061">
    <property type="entry name" value="HP_HAP_like"/>
    <property type="match status" value="1"/>
</dbReference>
<feature type="region of interest" description="Disordered" evidence="4">
    <location>
        <begin position="435"/>
        <end position="456"/>
    </location>
</feature>
<dbReference type="PANTHER" id="PTHR11567">
    <property type="entry name" value="ACID PHOSPHATASE-RELATED"/>
    <property type="match status" value="1"/>
</dbReference>
<dbReference type="GO" id="GO:0016158">
    <property type="term" value="F:inositol hexakisphosphate 3-phosphatase activity"/>
    <property type="evidence" value="ECO:0007669"/>
    <property type="project" value="UniProtKB-EC"/>
</dbReference>
<dbReference type="PROSITE" id="PS00616">
    <property type="entry name" value="HIS_ACID_PHOSPHAT_1"/>
    <property type="match status" value="1"/>
</dbReference>